<dbReference type="Proteomes" id="UP001642484">
    <property type="component" value="Unassembled WGS sequence"/>
</dbReference>
<sequence length="878" mass="99833">MPAASKRPAANVDDATKPQKKPAAMPSVNETLRQLKSATASPEDDENEATMVLARRDKAKGEKFARMRQAGQTPQHILHLYDETAKQSPSPRDFRTNVINQLFNKTDSGMFTMNTGAKLFTEAYKAYQQKYARDEQEAMSRSVMLGLFFQNNIQAFNNALAEGDVVEFEGDDGRKYYKRRKMLVGQERGSTFEHGGKDQVKTGAKEFGAMKDLMDMAKDPKKKLPSNINELLDGASKALERLSRDALKTLKDGTKLADGGKALRGHYNACQQDLASINHVKLFKELPNDKPLTKQNFDSCVFEVAKRGQQQRIKAARSEEESSAAGITQQSALVTFLLTLFTWGEFSPQRCQHIAALALEDLEKHHTNKHIFSDLKALASIGSNGAYPNKMHQDLMQRTKNISKVPQPYLFNAKFKSPVGVQNQSLLLPHELFATIAAEYQTTWFKSICPDQSNLETFWETAVNHPLLHDHPVLHRKHWRRYAVPIALHGDGVPVVGIGKAWAKLLNVFSWFSLVGTGTTRSKLFYTYSCWDKICEGSFPDGSLGSAFRVLQWSFYWLWLGQWPDRDHKGKVYPQGSAESLRAGKPLAQGFFGLLFALTGDLDYFANVLNLPHFAKKQGCCSVCRCDEEGEVSWTDFNPNAAWTNSHWTRAEWLAWPQRSKCQLFNLPGAFSALVALDFMRSKYLGSDQLMYGSVLTLLVFHMLPETPEANLARIWQEIRAWYNRNPVPVRFRYLNKLSMFVRQSGFPKLRGKAAEIRYLAGPMLEVWRRHMNEGVQLHRRIALMLKLNYKIETLLTDFKDHYAFPEPAASEFKQNAFGMYALQMQIMKHFLDEDLQLFSVTSKSHMVLESVLLCDKVSPIDFYGHLQGKTKWPRPNY</sequence>
<keyword evidence="3" id="KW-1185">Reference proteome</keyword>
<proteinExistence type="predicted"/>
<accession>A0ABP0HDA0</accession>
<feature type="compositionally biased region" description="Polar residues" evidence="1">
    <location>
        <begin position="28"/>
        <end position="40"/>
    </location>
</feature>
<name>A0ABP0HDA0_9DINO</name>
<gene>
    <name evidence="2" type="ORF">CCMP2556_LOCUS827</name>
</gene>
<reference evidence="2 3" key="1">
    <citation type="submission" date="2024-02" db="EMBL/GenBank/DDBJ databases">
        <authorList>
            <person name="Chen Y."/>
            <person name="Shah S."/>
            <person name="Dougan E. K."/>
            <person name="Thang M."/>
            <person name="Chan C."/>
        </authorList>
    </citation>
    <scope>NUCLEOTIDE SEQUENCE [LARGE SCALE GENOMIC DNA]</scope>
</reference>
<protein>
    <submittedName>
        <fullName evidence="2">Uncharacterized protein</fullName>
    </submittedName>
</protein>
<evidence type="ECO:0000256" key="1">
    <source>
        <dbReference type="SAM" id="MobiDB-lite"/>
    </source>
</evidence>
<evidence type="ECO:0000313" key="3">
    <source>
        <dbReference type="Proteomes" id="UP001642484"/>
    </source>
</evidence>
<dbReference type="EMBL" id="CAXAMN010000259">
    <property type="protein sequence ID" value="CAK8987309.1"/>
    <property type="molecule type" value="Genomic_DNA"/>
</dbReference>
<comment type="caution">
    <text evidence="2">The sequence shown here is derived from an EMBL/GenBank/DDBJ whole genome shotgun (WGS) entry which is preliminary data.</text>
</comment>
<feature type="region of interest" description="Disordered" evidence="1">
    <location>
        <begin position="1"/>
        <end position="49"/>
    </location>
</feature>
<evidence type="ECO:0000313" key="2">
    <source>
        <dbReference type="EMBL" id="CAK8987309.1"/>
    </source>
</evidence>
<organism evidence="2 3">
    <name type="scientific">Durusdinium trenchii</name>
    <dbReference type="NCBI Taxonomy" id="1381693"/>
    <lineage>
        <taxon>Eukaryota</taxon>
        <taxon>Sar</taxon>
        <taxon>Alveolata</taxon>
        <taxon>Dinophyceae</taxon>
        <taxon>Suessiales</taxon>
        <taxon>Symbiodiniaceae</taxon>
        <taxon>Durusdinium</taxon>
    </lineage>
</organism>